<dbReference type="Proteomes" id="UP001457282">
    <property type="component" value="Unassembled WGS sequence"/>
</dbReference>
<dbReference type="InterPro" id="IPR001890">
    <property type="entry name" value="RNA-binding_CRM"/>
</dbReference>
<evidence type="ECO:0000256" key="4">
    <source>
        <dbReference type="ARBA" id="ARBA00022664"/>
    </source>
</evidence>
<dbReference type="PROSITE" id="PS51295">
    <property type="entry name" value="CRM"/>
    <property type="match status" value="1"/>
</dbReference>
<dbReference type="PANTHER" id="PTHR31846:SF7">
    <property type="entry name" value="CRS1 _ YHBY (CRM) DOMAIN-CONTAINING PROTEIN"/>
    <property type="match status" value="1"/>
</dbReference>
<sequence>MLPHSLCFLRLQPQTHSSRTCRPHRFRVSCKTVQIKIQQPHRIEKANPFRPRLILSLKPINAVLHMAKISVGLAGVMRLMLQVVPLKRKKFEQEFDGNGKWEREIDEISVGVSKSFEVNLIAMSMILEFLFGLPWVREGELGSGEEDKIRKKWSNTLSAESLLPEHELRRLRNISLRMLERTKVGAAGFTQALVDAIQEKWTVDEVVKLKFEEPLSLNMRRTHAILESKTGGLVIWRSGSFSSVIQGNII</sequence>
<organism evidence="12 13">
    <name type="scientific">Rubus argutus</name>
    <name type="common">Southern blackberry</name>
    <dbReference type="NCBI Taxonomy" id="59490"/>
    <lineage>
        <taxon>Eukaryota</taxon>
        <taxon>Viridiplantae</taxon>
        <taxon>Streptophyta</taxon>
        <taxon>Embryophyta</taxon>
        <taxon>Tracheophyta</taxon>
        <taxon>Spermatophyta</taxon>
        <taxon>Magnoliopsida</taxon>
        <taxon>eudicotyledons</taxon>
        <taxon>Gunneridae</taxon>
        <taxon>Pentapetalae</taxon>
        <taxon>rosids</taxon>
        <taxon>fabids</taxon>
        <taxon>Rosales</taxon>
        <taxon>Rosaceae</taxon>
        <taxon>Rosoideae</taxon>
        <taxon>Rosoideae incertae sedis</taxon>
        <taxon>Rubus</taxon>
    </lineage>
</organism>
<evidence type="ECO:0000256" key="8">
    <source>
        <dbReference type="ARBA" id="ARBA00023187"/>
    </source>
</evidence>
<dbReference type="PANTHER" id="PTHR31846">
    <property type="entry name" value="CRS1 / YHBY (CRM) DOMAIN-CONTAINING PROTEIN"/>
    <property type="match status" value="1"/>
</dbReference>
<reference evidence="12 13" key="1">
    <citation type="journal article" date="2023" name="G3 (Bethesda)">
        <title>A chromosome-length genome assembly and annotation of blackberry (Rubus argutus, cv. 'Hillquist').</title>
        <authorList>
            <person name="Bruna T."/>
            <person name="Aryal R."/>
            <person name="Dudchenko O."/>
            <person name="Sargent D.J."/>
            <person name="Mead D."/>
            <person name="Buti M."/>
            <person name="Cavallini A."/>
            <person name="Hytonen T."/>
            <person name="Andres J."/>
            <person name="Pham M."/>
            <person name="Weisz D."/>
            <person name="Mascagni F."/>
            <person name="Usai G."/>
            <person name="Natali L."/>
            <person name="Bassil N."/>
            <person name="Fernandez G.E."/>
            <person name="Lomsadze A."/>
            <person name="Armour M."/>
            <person name="Olukolu B."/>
            <person name="Poorten T."/>
            <person name="Britton C."/>
            <person name="Davik J."/>
            <person name="Ashrafi H."/>
            <person name="Aiden E.L."/>
            <person name="Borodovsky M."/>
            <person name="Worthington M."/>
        </authorList>
    </citation>
    <scope>NUCLEOTIDE SEQUENCE [LARGE SCALE GENOMIC DNA]</scope>
    <source>
        <strain evidence="12">PI 553951</strain>
    </source>
</reference>
<comment type="subcellular location">
    <subcellularLocation>
        <location evidence="1">Plastid</location>
        <location evidence="1">Chloroplast</location>
    </subcellularLocation>
</comment>
<dbReference type="AlphaFoldDB" id="A0AAW1YFT1"/>
<gene>
    <name evidence="12" type="ORF">M0R45_003570</name>
</gene>
<dbReference type="SUPFAM" id="SSF75471">
    <property type="entry name" value="YhbY-like"/>
    <property type="match status" value="1"/>
</dbReference>
<accession>A0AAW1YFT1</accession>
<evidence type="ECO:0000256" key="5">
    <source>
        <dbReference type="ARBA" id="ARBA00022737"/>
    </source>
</evidence>
<dbReference type="GO" id="GO:0003729">
    <property type="term" value="F:mRNA binding"/>
    <property type="evidence" value="ECO:0007669"/>
    <property type="project" value="InterPro"/>
</dbReference>
<dbReference type="EMBL" id="JBEDUW010000001">
    <property type="protein sequence ID" value="KAK9947978.1"/>
    <property type="molecule type" value="Genomic_DNA"/>
</dbReference>
<evidence type="ECO:0000256" key="1">
    <source>
        <dbReference type="ARBA" id="ARBA00004229"/>
    </source>
</evidence>
<evidence type="ECO:0000256" key="10">
    <source>
        <dbReference type="PROSITE-ProRule" id="PRU00626"/>
    </source>
</evidence>
<dbReference type="SMART" id="SM01103">
    <property type="entry name" value="CRS1_YhbY"/>
    <property type="match status" value="1"/>
</dbReference>
<dbReference type="Gene3D" id="3.30.110.60">
    <property type="entry name" value="YhbY-like"/>
    <property type="match status" value="1"/>
</dbReference>
<evidence type="ECO:0000313" key="13">
    <source>
        <dbReference type="Proteomes" id="UP001457282"/>
    </source>
</evidence>
<dbReference type="GO" id="GO:1990904">
    <property type="term" value="C:ribonucleoprotein complex"/>
    <property type="evidence" value="ECO:0007669"/>
    <property type="project" value="UniProtKB-KW"/>
</dbReference>
<evidence type="ECO:0000313" key="12">
    <source>
        <dbReference type="EMBL" id="KAK9947978.1"/>
    </source>
</evidence>
<protein>
    <recommendedName>
        <fullName evidence="11">CRM domain-containing protein</fullName>
    </recommendedName>
</protein>
<evidence type="ECO:0000256" key="9">
    <source>
        <dbReference type="ARBA" id="ARBA00023274"/>
    </source>
</evidence>
<dbReference type="Pfam" id="PF01985">
    <property type="entry name" value="CRS1_YhbY"/>
    <property type="match status" value="1"/>
</dbReference>
<dbReference type="GO" id="GO:0000373">
    <property type="term" value="P:Group II intron splicing"/>
    <property type="evidence" value="ECO:0007669"/>
    <property type="project" value="UniProtKB-ARBA"/>
</dbReference>
<keyword evidence="9" id="KW-0687">Ribonucleoprotein</keyword>
<evidence type="ECO:0000259" key="11">
    <source>
        <dbReference type="PROSITE" id="PS51295"/>
    </source>
</evidence>
<dbReference type="GO" id="GO:0009507">
    <property type="term" value="C:chloroplast"/>
    <property type="evidence" value="ECO:0007669"/>
    <property type="project" value="UniProtKB-SubCell"/>
</dbReference>
<keyword evidence="6 10" id="KW-0694">RNA-binding</keyword>
<keyword evidence="2" id="KW-0150">Chloroplast</keyword>
<keyword evidence="5" id="KW-0677">Repeat</keyword>
<evidence type="ECO:0000256" key="7">
    <source>
        <dbReference type="ARBA" id="ARBA00022946"/>
    </source>
</evidence>
<name>A0AAW1YFT1_RUBAR</name>
<proteinExistence type="predicted"/>
<keyword evidence="4" id="KW-0507">mRNA processing</keyword>
<dbReference type="InterPro" id="IPR045278">
    <property type="entry name" value="CRS1/CFM2/CFM3"/>
</dbReference>
<evidence type="ECO:0000256" key="3">
    <source>
        <dbReference type="ARBA" id="ARBA00022640"/>
    </source>
</evidence>
<keyword evidence="8" id="KW-0508">mRNA splicing</keyword>
<keyword evidence="7" id="KW-0809">Transit peptide</keyword>
<keyword evidence="3" id="KW-0934">Plastid</keyword>
<evidence type="ECO:0000256" key="2">
    <source>
        <dbReference type="ARBA" id="ARBA00022528"/>
    </source>
</evidence>
<feature type="domain" description="CRM" evidence="11">
    <location>
        <begin position="161"/>
        <end position="250"/>
    </location>
</feature>
<dbReference type="InterPro" id="IPR035920">
    <property type="entry name" value="YhbY-like_sf"/>
</dbReference>
<keyword evidence="13" id="KW-1185">Reference proteome</keyword>
<dbReference type="GO" id="GO:0006397">
    <property type="term" value="P:mRNA processing"/>
    <property type="evidence" value="ECO:0007669"/>
    <property type="project" value="UniProtKB-KW"/>
</dbReference>
<comment type="caution">
    <text evidence="12">The sequence shown here is derived from an EMBL/GenBank/DDBJ whole genome shotgun (WGS) entry which is preliminary data.</text>
</comment>
<evidence type="ECO:0000256" key="6">
    <source>
        <dbReference type="ARBA" id="ARBA00022884"/>
    </source>
</evidence>